<dbReference type="AlphaFoldDB" id="A0AAD7BYE1"/>
<feature type="region of interest" description="Disordered" evidence="1">
    <location>
        <begin position="203"/>
        <end position="228"/>
    </location>
</feature>
<evidence type="ECO:0000313" key="2">
    <source>
        <dbReference type="EMBL" id="KAJ7634026.1"/>
    </source>
</evidence>
<reference evidence="2" key="1">
    <citation type="submission" date="2023-03" db="EMBL/GenBank/DDBJ databases">
        <title>Massive genome expansion in bonnet fungi (Mycena s.s.) driven by repeated elements and novel gene families across ecological guilds.</title>
        <authorList>
            <consortium name="Lawrence Berkeley National Laboratory"/>
            <person name="Harder C.B."/>
            <person name="Miyauchi S."/>
            <person name="Viragh M."/>
            <person name="Kuo A."/>
            <person name="Thoen E."/>
            <person name="Andreopoulos B."/>
            <person name="Lu D."/>
            <person name="Skrede I."/>
            <person name="Drula E."/>
            <person name="Henrissat B."/>
            <person name="Morin E."/>
            <person name="Kohler A."/>
            <person name="Barry K."/>
            <person name="LaButti K."/>
            <person name="Morin E."/>
            <person name="Salamov A."/>
            <person name="Lipzen A."/>
            <person name="Mereny Z."/>
            <person name="Hegedus B."/>
            <person name="Baldrian P."/>
            <person name="Stursova M."/>
            <person name="Weitz H."/>
            <person name="Taylor A."/>
            <person name="Grigoriev I.V."/>
            <person name="Nagy L.G."/>
            <person name="Martin F."/>
            <person name="Kauserud H."/>
        </authorList>
    </citation>
    <scope>NUCLEOTIDE SEQUENCE</scope>
    <source>
        <strain evidence="2">CBHHK067</strain>
    </source>
</reference>
<dbReference type="EMBL" id="JARKIE010000477">
    <property type="protein sequence ID" value="KAJ7634026.1"/>
    <property type="molecule type" value="Genomic_DNA"/>
</dbReference>
<feature type="compositionally biased region" description="Polar residues" evidence="1">
    <location>
        <begin position="205"/>
        <end position="228"/>
    </location>
</feature>
<comment type="caution">
    <text evidence="2">The sequence shown here is derived from an EMBL/GenBank/DDBJ whole genome shotgun (WGS) entry which is preliminary data.</text>
</comment>
<proteinExistence type="predicted"/>
<feature type="compositionally biased region" description="Basic and acidic residues" evidence="1">
    <location>
        <begin position="146"/>
        <end position="168"/>
    </location>
</feature>
<feature type="region of interest" description="Disordered" evidence="1">
    <location>
        <begin position="129"/>
        <end position="169"/>
    </location>
</feature>
<protein>
    <submittedName>
        <fullName evidence="2">Uncharacterized protein</fullName>
    </submittedName>
</protein>
<sequence>MRLTHVKTTCVGFCPQCKLKAQAAKSKLPTLISGAGLDDINIANMLAGTGRKRSFPSDGFLGGTQNKKCSGSSVSSPGPSRTGSTAPAMLTPLRFSQSPAPLCLAGLSHATTPKGNVLQLEVVPTVKTVPENSGSSSAASSLGSAEKGKKYSVEKSDKTSDLDAKGEAEGEAEDLFGNDKAIFGKLKRSQDTLRVPAVCNAGAPGSSQYQPQNAQSETQNSAASSIMDHSTTGSVLNRRDNYLNLGIDNWPTKHLPLPETETFHSVATHMTAPVTAIPPGGSKLYSHTHSHGPANMCFDATSVYFPPPHAHLDPAVFHADSLREV</sequence>
<dbReference type="Proteomes" id="UP001221757">
    <property type="component" value="Unassembled WGS sequence"/>
</dbReference>
<evidence type="ECO:0000313" key="3">
    <source>
        <dbReference type="Proteomes" id="UP001221757"/>
    </source>
</evidence>
<organism evidence="2 3">
    <name type="scientific">Mycena rosella</name>
    <name type="common">Pink bonnet</name>
    <name type="synonym">Agaricus rosellus</name>
    <dbReference type="NCBI Taxonomy" id="1033263"/>
    <lineage>
        <taxon>Eukaryota</taxon>
        <taxon>Fungi</taxon>
        <taxon>Dikarya</taxon>
        <taxon>Basidiomycota</taxon>
        <taxon>Agaricomycotina</taxon>
        <taxon>Agaricomycetes</taxon>
        <taxon>Agaricomycetidae</taxon>
        <taxon>Agaricales</taxon>
        <taxon>Marasmiineae</taxon>
        <taxon>Mycenaceae</taxon>
        <taxon>Mycena</taxon>
    </lineage>
</organism>
<gene>
    <name evidence="2" type="ORF">B0H17DRAFT_1149778</name>
</gene>
<feature type="compositionally biased region" description="Low complexity" evidence="1">
    <location>
        <begin position="133"/>
        <end position="145"/>
    </location>
</feature>
<evidence type="ECO:0000256" key="1">
    <source>
        <dbReference type="SAM" id="MobiDB-lite"/>
    </source>
</evidence>
<keyword evidence="3" id="KW-1185">Reference proteome</keyword>
<accession>A0AAD7BYE1</accession>
<feature type="compositionally biased region" description="Low complexity" evidence="1">
    <location>
        <begin position="70"/>
        <end position="85"/>
    </location>
</feature>
<name>A0AAD7BYE1_MYCRO</name>
<feature type="region of interest" description="Disordered" evidence="1">
    <location>
        <begin position="56"/>
        <end position="87"/>
    </location>
</feature>